<dbReference type="GO" id="GO:0003676">
    <property type="term" value="F:nucleic acid binding"/>
    <property type="evidence" value="ECO:0007669"/>
    <property type="project" value="InterPro"/>
</dbReference>
<dbReference type="STRING" id="105785.A0A2J7QP60"/>
<accession>A0A2J7QP60</accession>
<organism evidence="1 2">
    <name type="scientific">Cryptotermes secundus</name>
    <dbReference type="NCBI Taxonomy" id="105785"/>
    <lineage>
        <taxon>Eukaryota</taxon>
        <taxon>Metazoa</taxon>
        <taxon>Ecdysozoa</taxon>
        <taxon>Arthropoda</taxon>
        <taxon>Hexapoda</taxon>
        <taxon>Insecta</taxon>
        <taxon>Pterygota</taxon>
        <taxon>Neoptera</taxon>
        <taxon>Polyneoptera</taxon>
        <taxon>Dictyoptera</taxon>
        <taxon>Blattodea</taxon>
        <taxon>Blattoidea</taxon>
        <taxon>Termitoidae</taxon>
        <taxon>Kalotermitidae</taxon>
        <taxon>Cryptotermitinae</taxon>
        <taxon>Cryptotermes</taxon>
    </lineage>
</organism>
<evidence type="ECO:0000313" key="2">
    <source>
        <dbReference type="Proteomes" id="UP000235965"/>
    </source>
</evidence>
<dbReference type="Gene3D" id="3.30.420.10">
    <property type="entry name" value="Ribonuclease H-like superfamily/Ribonuclease H"/>
    <property type="match status" value="1"/>
</dbReference>
<gene>
    <name evidence="1" type="ORF">B7P43_G13429</name>
</gene>
<dbReference type="Proteomes" id="UP000235965">
    <property type="component" value="Unassembled WGS sequence"/>
</dbReference>
<name>A0A2J7QP60_9NEOP</name>
<dbReference type="PANTHER" id="PTHR47326:SF1">
    <property type="entry name" value="HTH PSQ-TYPE DOMAIN-CONTAINING PROTEIN"/>
    <property type="match status" value="1"/>
</dbReference>
<dbReference type="PANTHER" id="PTHR47326">
    <property type="entry name" value="TRANSPOSABLE ELEMENT TC3 TRANSPOSASE-LIKE PROTEIN"/>
    <property type="match status" value="1"/>
</dbReference>
<proteinExistence type="predicted"/>
<comment type="caution">
    <text evidence="1">The sequence shown here is derived from an EMBL/GenBank/DDBJ whole genome shotgun (WGS) entry which is preliminary data.</text>
</comment>
<dbReference type="InParanoid" id="A0A2J7QP60"/>
<dbReference type="AlphaFoldDB" id="A0A2J7QP60"/>
<dbReference type="InterPro" id="IPR036397">
    <property type="entry name" value="RNaseH_sf"/>
</dbReference>
<keyword evidence="2" id="KW-1185">Reference proteome</keyword>
<evidence type="ECO:0000313" key="1">
    <source>
        <dbReference type="EMBL" id="PNF30375.1"/>
    </source>
</evidence>
<sequence>MAGRRLSIEQRVKCVSLSSVTNNVSEVQGRMLEEIGPPAVHRDIIVRINKQFDETASALNPKHPVFPQRWIGRRGPVEWPARSPDITPPDFFLWGFLKDKVYANPIDSVRHLREVIVQEFNKVPVNMCRKACENVALRLQACVDLGGAQVELFSLGFDVLCPRQFSIEMNAQITSYEAPHYAVFSNLLSLNVRDQVSHPSRTKGKIIVLYILIFNFLESRREDKRFRTEW</sequence>
<reference evidence="1 2" key="1">
    <citation type="submission" date="2017-12" db="EMBL/GenBank/DDBJ databases">
        <title>Hemimetabolous genomes reveal molecular basis of termite eusociality.</title>
        <authorList>
            <person name="Harrison M.C."/>
            <person name="Jongepier E."/>
            <person name="Robertson H.M."/>
            <person name="Arning N."/>
            <person name="Bitard-Feildel T."/>
            <person name="Chao H."/>
            <person name="Childers C.P."/>
            <person name="Dinh H."/>
            <person name="Doddapaneni H."/>
            <person name="Dugan S."/>
            <person name="Gowin J."/>
            <person name="Greiner C."/>
            <person name="Han Y."/>
            <person name="Hu H."/>
            <person name="Hughes D.S.T."/>
            <person name="Huylmans A.-K."/>
            <person name="Kemena C."/>
            <person name="Kremer L.P.M."/>
            <person name="Lee S.L."/>
            <person name="Lopez-Ezquerra A."/>
            <person name="Mallet L."/>
            <person name="Monroy-Kuhn J.M."/>
            <person name="Moser A."/>
            <person name="Murali S.C."/>
            <person name="Muzny D.M."/>
            <person name="Otani S."/>
            <person name="Piulachs M.-D."/>
            <person name="Poelchau M."/>
            <person name="Qu J."/>
            <person name="Schaub F."/>
            <person name="Wada-Katsumata A."/>
            <person name="Worley K.C."/>
            <person name="Xie Q."/>
            <person name="Ylla G."/>
            <person name="Poulsen M."/>
            <person name="Gibbs R.A."/>
            <person name="Schal C."/>
            <person name="Richards S."/>
            <person name="Belles X."/>
            <person name="Korb J."/>
            <person name="Bornberg-Bauer E."/>
        </authorList>
    </citation>
    <scope>NUCLEOTIDE SEQUENCE [LARGE SCALE GENOMIC DNA]</scope>
    <source>
        <tissue evidence="1">Whole body</tissue>
    </source>
</reference>
<dbReference type="EMBL" id="NEVH01012097">
    <property type="protein sequence ID" value="PNF30375.1"/>
    <property type="molecule type" value="Genomic_DNA"/>
</dbReference>
<protein>
    <submittedName>
        <fullName evidence="1">Uncharacterized protein</fullName>
    </submittedName>
</protein>